<dbReference type="PRINTS" id="PR01183">
    <property type="entry name" value="RIBORDTASEM1"/>
</dbReference>
<accession>A0ABZ0QNA5</accession>
<gene>
    <name evidence="9" type="ORF">Q5761_10215</name>
</gene>
<evidence type="ECO:0000256" key="2">
    <source>
        <dbReference type="ARBA" id="ARBA00012274"/>
    </source>
</evidence>
<dbReference type="CDD" id="cd01679">
    <property type="entry name" value="RNR_I"/>
    <property type="match status" value="1"/>
</dbReference>
<dbReference type="InterPro" id="IPR013346">
    <property type="entry name" value="NrdE_NrdA_C"/>
</dbReference>
<comment type="function">
    <text evidence="6">Provides the precursors necessary for DNA synthesis. Catalyzes the biosynthesis of deoxyribonucleotides from the corresponding ribonucleotides.</text>
</comment>
<evidence type="ECO:0000256" key="7">
    <source>
        <dbReference type="SAM" id="MobiDB-lite"/>
    </source>
</evidence>
<dbReference type="SUPFAM" id="SSF48168">
    <property type="entry name" value="R1 subunit of ribonucleotide reductase, N-terminal domain"/>
    <property type="match status" value="1"/>
</dbReference>
<dbReference type="InterPro" id="IPR013509">
    <property type="entry name" value="RNR_lsu_N"/>
</dbReference>
<feature type="domain" description="Ribonucleotide reductase large subunit" evidence="8">
    <location>
        <begin position="628"/>
        <end position="649"/>
    </location>
</feature>
<dbReference type="Gene3D" id="3.20.70.20">
    <property type="match status" value="1"/>
</dbReference>
<evidence type="ECO:0000313" key="10">
    <source>
        <dbReference type="Proteomes" id="UP001304683"/>
    </source>
</evidence>
<evidence type="ECO:0000256" key="6">
    <source>
        <dbReference type="RuleBase" id="RU003410"/>
    </source>
</evidence>
<evidence type="ECO:0000256" key="4">
    <source>
        <dbReference type="ARBA" id="ARBA00023116"/>
    </source>
</evidence>
<dbReference type="PANTHER" id="PTHR11573:SF6">
    <property type="entry name" value="RIBONUCLEOSIDE-DIPHOSPHATE REDUCTASE LARGE SUBUNIT"/>
    <property type="match status" value="1"/>
</dbReference>
<feature type="region of interest" description="Disordered" evidence="7">
    <location>
        <begin position="811"/>
        <end position="930"/>
    </location>
</feature>
<reference evidence="9 10" key="1">
    <citation type="submission" date="2023-08" db="EMBL/GenBank/DDBJ databases">
        <title>Genome sequence of Thermaerobacter compostii strain Ins1, a spore-forming filamentous bacterium isolated from a deep geothermal reservoir.</title>
        <authorList>
            <person name="Bregnard D."/>
            <person name="Gonzalez D."/>
            <person name="Junier P."/>
        </authorList>
    </citation>
    <scope>NUCLEOTIDE SEQUENCE [LARGE SCALE GENOMIC DNA]</scope>
    <source>
        <strain evidence="9 10">Ins1</strain>
    </source>
</reference>
<dbReference type="EMBL" id="CP132508">
    <property type="protein sequence ID" value="WPD18724.1"/>
    <property type="molecule type" value="Genomic_DNA"/>
</dbReference>
<protein>
    <recommendedName>
        <fullName evidence="2 6">Ribonucleoside-diphosphate reductase</fullName>
        <ecNumber evidence="2 6">1.17.4.1</ecNumber>
    </recommendedName>
</protein>
<dbReference type="SUPFAM" id="SSF51998">
    <property type="entry name" value="PFL-like glycyl radical enzymes"/>
    <property type="match status" value="1"/>
</dbReference>
<comment type="similarity">
    <text evidence="1 6">Belongs to the ribonucleoside diphosphate reductase large chain family.</text>
</comment>
<keyword evidence="10" id="KW-1185">Reference proteome</keyword>
<dbReference type="Pfam" id="PF00317">
    <property type="entry name" value="Ribonuc_red_lgN"/>
    <property type="match status" value="1"/>
</dbReference>
<dbReference type="EC" id="1.17.4.1" evidence="2 6"/>
<dbReference type="PROSITE" id="PS00089">
    <property type="entry name" value="RIBORED_LARGE"/>
    <property type="match status" value="1"/>
</dbReference>
<dbReference type="PANTHER" id="PTHR11573">
    <property type="entry name" value="RIBONUCLEOSIDE-DIPHOSPHATE REDUCTASE LARGE CHAIN"/>
    <property type="match status" value="1"/>
</dbReference>
<dbReference type="NCBIfam" id="TIGR02506">
    <property type="entry name" value="NrdE_NrdA"/>
    <property type="match status" value="1"/>
</dbReference>
<evidence type="ECO:0000256" key="1">
    <source>
        <dbReference type="ARBA" id="ARBA00010406"/>
    </source>
</evidence>
<name>A0ABZ0QNA5_9FIRM</name>
<dbReference type="RefSeq" id="WP_318750525.1">
    <property type="nucleotide sequence ID" value="NZ_CP132508.1"/>
</dbReference>
<evidence type="ECO:0000259" key="8">
    <source>
        <dbReference type="PROSITE" id="PS00089"/>
    </source>
</evidence>
<feature type="compositionally biased region" description="Low complexity" evidence="7">
    <location>
        <begin position="856"/>
        <end position="881"/>
    </location>
</feature>
<dbReference type="Proteomes" id="UP001304683">
    <property type="component" value="Chromosome"/>
</dbReference>
<evidence type="ECO:0000256" key="3">
    <source>
        <dbReference type="ARBA" id="ARBA00023002"/>
    </source>
</evidence>
<dbReference type="InterPro" id="IPR000788">
    <property type="entry name" value="RNR_lg_C"/>
</dbReference>
<keyword evidence="3 6" id="KW-0560">Oxidoreductase</keyword>
<proteinExistence type="inferred from homology"/>
<dbReference type="GO" id="GO:0004748">
    <property type="term" value="F:ribonucleoside-diphosphate reductase activity, thioredoxin disulfide as acceptor"/>
    <property type="evidence" value="ECO:0007669"/>
    <property type="project" value="UniProtKB-EC"/>
</dbReference>
<evidence type="ECO:0000256" key="5">
    <source>
        <dbReference type="ARBA" id="ARBA00047754"/>
    </source>
</evidence>
<feature type="compositionally biased region" description="Basic and acidic residues" evidence="7">
    <location>
        <begin position="882"/>
        <end position="902"/>
    </location>
</feature>
<keyword evidence="4 6" id="KW-0215">Deoxyribonucleotide synthesis</keyword>
<organism evidence="9 10">
    <name type="scientific">Thermaerobacter composti</name>
    <dbReference type="NCBI Taxonomy" id="554949"/>
    <lineage>
        <taxon>Bacteria</taxon>
        <taxon>Bacillati</taxon>
        <taxon>Bacillota</taxon>
        <taxon>Clostridia</taxon>
        <taxon>Eubacteriales</taxon>
        <taxon>Clostridiales Family XVII. Incertae Sedis</taxon>
        <taxon>Thermaerobacter</taxon>
    </lineage>
</organism>
<sequence length="930" mass="100956">MDDVLRRLTAGLPDAARLEQILRRDLKWVAAGSPGAGILAASPAASVGPLAGGLASPGVVAAPAGTATAPVGTATEPAGTATELEELLVQAATQHLHREPRMERVAVRARLRQLYRFVLGEPDPSPAAYRAAFPAYIRKGVACGALDQRLLAFDLDALAAALDPERDETLPFIGLVTLMDRYLVREPESRRWLETPQFLFMRVAMGLALAEEPGQREAWARRFYHAMSAFRYLPSTPTLFNAGTPHHQLSSCYLADVHDSMEHILEAASDFGRLAKYAGGIGASVTRLRAAGSPVRGINGESSGVIPFIHFYDALIKAVNQGGRRRGTLAVYLEPWHLEIEAFLDLKRNSGDPYLRAHSVNTALWIPDEFLRRVETGEPWYLFDPAYVPELPEKVGQAFAAAYAERIRQAEAGALPGRAWKRLDARQLFREILATLQETSHPWLVFKDAGNLRSLLPGVIHSSNLCTEVFLPTTADEVAVCNLASVNLARHLGPQGIDWDALAETVAVAMRGLDNVIDLNLYPIEKARRSNLRQRPVGLGVMGFAEAVNRLGWGYADPQAAELADRVLEFISYHAILASCRLAEERSPFPAFTESGWARGRVPLDTLADLEAERGQPVAVDRTARLDWDAVRDRVRRGMRNGTVLAVAPTATISLIAGTTPSLDPPYANVFSRQTLSGKFLEINRVLVEELERRGLWEAARDRIVEERGDLQPIAEIPADVRRRYPTAYQVPPEVYLEVAARAQKWVDMGISRNLFLADRDLGAMERVYLEAWRRGLKSTYYLFMAPRMYAEPSTVRVNKARRKLRWNLDEPAGAGASPGGVHASVSVTGAGTHPGAVETSPARPGSHPGGGEARPGGSEAGPAGAAAATGVPAPVAVDAPAAEREGVGDPPDLDGRPDGRLGGRGANGLPQAACRVRPEDPDLICESCQ</sequence>
<comment type="catalytic activity">
    <reaction evidence="5 6">
        <text>a 2'-deoxyribonucleoside 5'-diphosphate + [thioredoxin]-disulfide + H2O = a ribonucleoside 5'-diphosphate + [thioredoxin]-dithiol</text>
        <dbReference type="Rhea" id="RHEA:23252"/>
        <dbReference type="Rhea" id="RHEA-COMP:10698"/>
        <dbReference type="Rhea" id="RHEA-COMP:10700"/>
        <dbReference type="ChEBI" id="CHEBI:15377"/>
        <dbReference type="ChEBI" id="CHEBI:29950"/>
        <dbReference type="ChEBI" id="CHEBI:50058"/>
        <dbReference type="ChEBI" id="CHEBI:57930"/>
        <dbReference type="ChEBI" id="CHEBI:73316"/>
        <dbReference type="EC" id="1.17.4.1"/>
    </reaction>
</comment>
<dbReference type="InterPro" id="IPR008926">
    <property type="entry name" value="RNR_R1-su_N"/>
</dbReference>
<dbReference type="Pfam" id="PF02867">
    <property type="entry name" value="Ribonuc_red_lgC"/>
    <property type="match status" value="1"/>
</dbReference>
<dbReference type="InterPro" id="IPR039718">
    <property type="entry name" value="Rrm1"/>
</dbReference>
<evidence type="ECO:0000313" key="9">
    <source>
        <dbReference type="EMBL" id="WPD18724.1"/>
    </source>
</evidence>